<feature type="transmembrane region" description="Helical" evidence="1">
    <location>
        <begin position="37"/>
        <end position="58"/>
    </location>
</feature>
<feature type="transmembrane region" description="Helical" evidence="1">
    <location>
        <begin position="70"/>
        <end position="90"/>
    </location>
</feature>
<evidence type="ECO:0000313" key="3">
    <source>
        <dbReference type="Proteomes" id="UP000019247"/>
    </source>
</evidence>
<feature type="transmembrane region" description="Helical" evidence="1">
    <location>
        <begin position="99"/>
        <end position="120"/>
    </location>
</feature>
<sequence length="311" mass="32953">MLIFSIIPVIMGAGVAMQTAVNSRLGSYTKSPYLASAISFLVGAVFLSLILLVNQTSFGIALTTITSNPWWLWTVGLTGAFALTVNVLLFPRLGSIQTAVLPIVGQIAMGVLIDQFGWFSSPVAQLTVFKAVGLGLVVLGMFLAVIWSNRHRVTTNTATPHKLWWQGLGIIAGLTFGVQTAINGRVGVVLQSPAKAALVAFVEGALILGLLTLVLRVPVGLRLKNVGQGLRQSWWLLLGGILGGTYILLSAWLVPQIGTGTVVVISLFGQLLFSAVIDQLGLFKATKLPINGTKVLGLVVMLAGVILVRFI</sequence>
<keyword evidence="1" id="KW-0812">Transmembrane</keyword>
<evidence type="ECO:0000313" key="2">
    <source>
        <dbReference type="EMBL" id="ETY72844.1"/>
    </source>
</evidence>
<dbReference type="RefSeq" id="WP_033614643.1">
    <property type="nucleotide sequence ID" value="NZ_KK036526.1"/>
</dbReference>
<feature type="transmembrane region" description="Helical" evidence="1">
    <location>
        <begin position="6"/>
        <end position="25"/>
    </location>
</feature>
<keyword evidence="1" id="KW-0472">Membrane</keyword>
<dbReference type="Pfam" id="PF04657">
    <property type="entry name" value="DMT_YdcZ"/>
    <property type="match status" value="2"/>
</dbReference>
<feature type="transmembrane region" description="Helical" evidence="1">
    <location>
        <begin position="126"/>
        <end position="147"/>
    </location>
</feature>
<dbReference type="GO" id="GO:0005886">
    <property type="term" value="C:plasma membrane"/>
    <property type="evidence" value="ECO:0007669"/>
    <property type="project" value="TreeGrafter"/>
</dbReference>
<feature type="transmembrane region" description="Helical" evidence="1">
    <location>
        <begin position="194"/>
        <end position="215"/>
    </location>
</feature>
<keyword evidence="1" id="KW-1133">Transmembrane helix</keyword>
<proteinExistence type="predicted"/>
<dbReference type="Proteomes" id="UP000019247">
    <property type="component" value="Unassembled WGS sequence"/>
</dbReference>
<dbReference type="OrthoDB" id="7864805at2"/>
<feature type="transmembrane region" description="Helical" evidence="1">
    <location>
        <begin position="163"/>
        <end position="182"/>
    </location>
</feature>
<reference evidence="2 3" key="1">
    <citation type="journal article" date="2014" name="Genome Announc.">
        <title>Genome Sequence of Lactobacillus fabifermentans Strain T30PCM01, Isolated from Fermenting Grape Marc.</title>
        <authorList>
            <person name="Treu L."/>
            <person name="Vendramin V."/>
            <person name="Bovo B."/>
            <person name="Giacomini A."/>
            <person name="Corich V."/>
            <person name="Campanaro S."/>
        </authorList>
    </citation>
    <scope>NUCLEOTIDE SEQUENCE [LARGE SCALE GENOMIC DNA]</scope>
    <source>
        <strain evidence="2 3">T30PCM01</strain>
    </source>
</reference>
<feature type="transmembrane region" description="Helical" evidence="1">
    <location>
        <begin position="260"/>
        <end position="283"/>
    </location>
</feature>
<dbReference type="EMBL" id="AWWK01000078">
    <property type="protein sequence ID" value="ETY72844.1"/>
    <property type="molecule type" value="Genomic_DNA"/>
</dbReference>
<dbReference type="STRING" id="1400520.LFAB_15520"/>
<dbReference type="PANTHER" id="PTHR34821">
    <property type="entry name" value="INNER MEMBRANE PROTEIN YDCZ"/>
    <property type="match status" value="1"/>
</dbReference>
<gene>
    <name evidence="2" type="ORF">LFAB_15520</name>
</gene>
<comment type="caution">
    <text evidence="2">The sequence shown here is derived from an EMBL/GenBank/DDBJ whole genome shotgun (WGS) entry which is preliminary data.</text>
</comment>
<evidence type="ECO:0000256" key="1">
    <source>
        <dbReference type="SAM" id="Phobius"/>
    </source>
</evidence>
<dbReference type="InterPro" id="IPR006750">
    <property type="entry name" value="YdcZ"/>
</dbReference>
<dbReference type="AlphaFoldDB" id="W6T4L8"/>
<dbReference type="PATRIC" id="fig|1400520.3.peg.3045"/>
<dbReference type="HOGENOM" id="CLU_068878_0_0_9"/>
<organism evidence="2 3">
    <name type="scientific">Lactiplantibacillus fabifermentans T30PCM01</name>
    <dbReference type="NCBI Taxonomy" id="1400520"/>
    <lineage>
        <taxon>Bacteria</taxon>
        <taxon>Bacillati</taxon>
        <taxon>Bacillota</taxon>
        <taxon>Bacilli</taxon>
        <taxon>Lactobacillales</taxon>
        <taxon>Lactobacillaceae</taxon>
        <taxon>Lactiplantibacillus</taxon>
    </lineage>
</organism>
<name>W6T4L8_9LACO</name>
<accession>W6T4L8</accession>
<feature type="transmembrane region" description="Helical" evidence="1">
    <location>
        <begin position="295"/>
        <end position="310"/>
    </location>
</feature>
<protein>
    <submittedName>
        <fullName evidence="2">Membrane protein</fullName>
    </submittedName>
</protein>
<dbReference type="PANTHER" id="PTHR34821:SF2">
    <property type="entry name" value="INNER MEMBRANE PROTEIN YDCZ"/>
    <property type="match status" value="1"/>
</dbReference>
<feature type="transmembrane region" description="Helical" evidence="1">
    <location>
        <begin position="235"/>
        <end position="254"/>
    </location>
</feature>
<dbReference type="eggNOG" id="COG3238">
    <property type="taxonomic scope" value="Bacteria"/>
</dbReference>